<evidence type="ECO:0000313" key="2">
    <source>
        <dbReference type="Proteomes" id="UP000078503"/>
    </source>
</evidence>
<proteinExistence type="predicted"/>
<reference evidence="1 2" key="1">
    <citation type="submission" date="2016-03" db="EMBL/GenBank/DDBJ databases">
        <title>Photobacterium proteolyticum sp. nov. a protease producing bacterium isolated from ocean sediments of Laizhou Bay.</title>
        <authorList>
            <person name="Li Y."/>
        </authorList>
    </citation>
    <scope>NUCLEOTIDE SEQUENCE [LARGE SCALE GENOMIC DNA]</scope>
    <source>
        <strain evidence="1 2">R-40508</strain>
    </source>
</reference>
<organism evidence="1 2">
    <name type="scientific">Photobacterium jeanii</name>
    <dbReference type="NCBI Taxonomy" id="858640"/>
    <lineage>
        <taxon>Bacteria</taxon>
        <taxon>Pseudomonadati</taxon>
        <taxon>Pseudomonadota</taxon>
        <taxon>Gammaproteobacteria</taxon>
        <taxon>Vibrionales</taxon>
        <taxon>Vibrionaceae</taxon>
        <taxon>Photobacterium</taxon>
    </lineage>
</organism>
<dbReference type="AlphaFoldDB" id="A0A178KLZ9"/>
<dbReference type="Pfam" id="PF17963">
    <property type="entry name" value="Big_9"/>
    <property type="match status" value="1"/>
</dbReference>
<dbReference type="SUPFAM" id="SSF49899">
    <property type="entry name" value="Concanavalin A-like lectins/glucanases"/>
    <property type="match status" value="1"/>
</dbReference>
<comment type="caution">
    <text evidence="1">The sequence shown here is derived from an EMBL/GenBank/DDBJ whole genome shotgun (WGS) entry which is preliminary data.</text>
</comment>
<dbReference type="STRING" id="858640.A3K86_05220"/>
<dbReference type="EMBL" id="LVHF01000012">
    <property type="protein sequence ID" value="OAN18297.1"/>
    <property type="molecule type" value="Genomic_DNA"/>
</dbReference>
<name>A0A178KLZ9_9GAMM</name>
<protein>
    <submittedName>
        <fullName evidence="1">Uncharacterized protein</fullName>
    </submittedName>
</protein>
<gene>
    <name evidence="1" type="ORF">A3K86_05220</name>
</gene>
<dbReference type="Proteomes" id="UP000078503">
    <property type="component" value="Unassembled WGS sequence"/>
</dbReference>
<sequence length="895" mass="99797">MPTKVQKGLILNNAINRSPVDLQPIKENHQLGAPSLSSPIPSKESFYLQLAEITFFASFDSYDKIFKRKLNSAIGGMDYAANLLDYVFARDALIRFSYAGGLIATAKPSGLSENEQQQHLRTKLDKKFSLFHRFTGPANSGANTGLTSWCEYNKSLWCTLHEVGHAFNLGHDVGPESVGLMGAMELIPTNNISVVKSSPGAMNGKIVPAMQSRMSPNANIDHLDVERDGRGQVNVFANDFDANGNLSGGKVTIRSYDQRSAQNARVAHLGNGVFEYVAPVGFVGEDEFSYVIVDDQGMADRSEVHVRVLSKSRIAYYSLDNYTVRKDLKTEDNKAAGDIQLLVNQAGGEHFIRRVTNLPRWSYVGLAQEILREGGYNLVFEENDAMANKDHVPHDLVPGLSSYSVSLTFTQDGDFVSHRTDGSMSRGSQEIAMVGQGKLDEGFALSYFNGNTQRANHSGEPLKGLGWTLVGRQFFTQSHFRQQPHIVHAYAKPDAVVVNDNKPHKIVWVVNRENNTVTTWVDNKIVPMKLAKSDADFSDYVTLPDGFAGVYPGGTHGWYSSGRDWYSQYVGPWFMRQLNAGDTTIWEDVTDFVSRKSRVDDIQLYSYALSEQEVRDFYEGKQKAYSNAPLNGKSTSWQDLTLRWNNKGAKGYRLTWGYQADLTVFEQQRDMGMATTAQILPDRQRPVLYWRIDTQFADGWVNGNIWSVVNPEKQGKRLTLSFTHDELDSSDKLDSRAWPMNVSKSIEGVQVTVTGQHHRNEPSQLILRGHETALSVTSHGELFSQAVVRLGSEDAYKQGHFKIQYRDGANWVDGLVLYKNGVATSFNINGDFSRKPGVANGNGRGSGRDRYKATDTEYYQSYSVGFPSGTNEVRFVTEGKPGTAVVLDYLELFSQ</sequence>
<dbReference type="InterPro" id="IPR013320">
    <property type="entry name" value="ConA-like_dom_sf"/>
</dbReference>
<keyword evidence="2" id="KW-1185">Reference proteome</keyword>
<accession>A0A178KLZ9</accession>
<evidence type="ECO:0000313" key="1">
    <source>
        <dbReference type="EMBL" id="OAN18297.1"/>
    </source>
</evidence>